<dbReference type="InParanoid" id="A0A0C3GID3"/>
<keyword evidence="2" id="KW-1185">Reference proteome</keyword>
<reference evidence="1 2" key="1">
    <citation type="submission" date="2014-04" db="EMBL/GenBank/DDBJ databases">
        <authorList>
            <consortium name="DOE Joint Genome Institute"/>
            <person name="Kuo A."/>
            <person name="Tarkka M."/>
            <person name="Buscot F."/>
            <person name="Kohler A."/>
            <person name="Nagy L.G."/>
            <person name="Floudas D."/>
            <person name="Copeland A."/>
            <person name="Barry K.W."/>
            <person name="Cichocki N."/>
            <person name="Veneault-Fourrey C."/>
            <person name="LaButti K."/>
            <person name="Lindquist E.A."/>
            <person name="Lipzen A."/>
            <person name="Lundell T."/>
            <person name="Morin E."/>
            <person name="Murat C."/>
            <person name="Sun H."/>
            <person name="Tunlid A."/>
            <person name="Henrissat B."/>
            <person name="Grigoriev I.V."/>
            <person name="Hibbett D.S."/>
            <person name="Martin F."/>
            <person name="Nordberg H.P."/>
            <person name="Cantor M.N."/>
            <person name="Hua S.X."/>
        </authorList>
    </citation>
    <scope>NUCLEOTIDE SEQUENCE [LARGE SCALE GENOMIC DNA]</scope>
    <source>
        <strain evidence="1 2">F 1598</strain>
    </source>
</reference>
<dbReference type="Proteomes" id="UP000054166">
    <property type="component" value="Unassembled WGS sequence"/>
</dbReference>
<dbReference type="EMBL" id="KN832973">
    <property type="protein sequence ID" value="KIM90401.1"/>
    <property type="molecule type" value="Genomic_DNA"/>
</dbReference>
<reference evidence="2" key="2">
    <citation type="submission" date="2015-01" db="EMBL/GenBank/DDBJ databases">
        <title>Evolutionary Origins and Diversification of the Mycorrhizal Mutualists.</title>
        <authorList>
            <consortium name="DOE Joint Genome Institute"/>
            <consortium name="Mycorrhizal Genomics Consortium"/>
            <person name="Kohler A."/>
            <person name="Kuo A."/>
            <person name="Nagy L.G."/>
            <person name="Floudas D."/>
            <person name="Copeland A."/>
            <person name="Barry K.W."/>
            <person name="Cichocki N."/>
            <person name="Veneault-Fourrey C."/>
            <person name="LaButti K."/>
            <person name="Lindquist E.A."/>
            <person name="Lipzen A."/>
            <person name="Lundell T."/>
            <person name="Morin E."/>
            <person name="Murat C."/>
            <person name="Riley R."/>
            <person name="Ohm R."/>
            <person name="Sun H."/>
            <person name="Tunlid A."/>
            <person name="Henrissat B."/>
            <person name="Grigoriev I.V."/>
            <person name="Hibbett D.S."/>
            <person name="Martin F."/>
        </authorList>
    </citation>
    <scope>NUCLEOTIDE SEQUENCE [LARGE SCALE GENOMIC DNA]</scope>
    <source>
        <strain evidence="2">F 1598</strain>
    </source>
</reference>
<evidence type="ECO:0000313" key="2">
    <source>
        <dbReference type="Proteomes" id="UP000054166"/>
    </source>
</evidence>
<proteinExistence type="predicted"/>
<accession>A0A0C3GID3</accession>
<organism evidence="1 2">
    <name type="scientific">Piloderma croceum (strain F 1598)</name>
    <dbReference type="NCBI Taxonomy" id="765440"/>
    <lineage>
        <taxon>Eukaryota</taxon>
        <taxon>Fungi</taxon>
        <taxon>Dikarya</taxon>
        <taxon>Basidiomycota</taxon>
        <taxon>Agaricomycotina</taxon>
        <taxon>Agaricomycetes</taxon>
        <taxon>Agaricomycetidae</taxon>
        <taxon>Atheliales</taxon>
        <taxon>Atheliaceae</taxon>
        <taxon>Piloderma</taxon>
    </lineage>
</organism>
<dbReference type="AlphaFoldDB" id="A0A0C3GID3"/>
<gene>
    <name evidence="1" type="ORF">PILCRDRAFT_812139</name>
</gene>
<sequence>MSAKTVVAPQGYKNNDSFGSKLCVRVLLDLGLSRDNVHIGMSSCVPSGCKRLCPWISTDMLYVNESALTFTIFVLSCSYRRLQASEALLSLMMADSGRRELNWKSTQNKVTASKGLMSPRFCSLRVLQTNAPHGHVLPAPLRSEEIWV</sequence>
<name>A0A0C3GID3_PILCF</name>
<evidence type="ECO:0000313" key="1">
    <source>
        <dbReference type="EMBL" id="KIM90401.1"/>
    </source>
</evidence>
<protein>
    <submittedName>
        <fullName evidence="1">Uncharacterized protein</fullName>
    </submittedName>
</protein>
<dbReference type="HOGENOM" id="CLU_1759483_0_0_1"/>